<evidence type="ECO:0000313" key="8">
    <source>
        <dbReference type="Proteomes" id="UP000799324"/>
    </source>
</evidence>
<gene>
    <name evidence="7" type="ORF">K491DRAFT_697490</name>
</gene>
<dbReference type="AlphaFoldDB" id="A0A6A6SRM8"/>
<evidence type="ECO:0000313" key="7">
    <source>
        <dbReference type="EMBL" id="KAF2650212.1"/>
    </source>
</evidence>
<dbReference type="PROSITE" id="PS01124">
    <property type="entry name" value="HTH_ARAC_FAMILY_2"/>
    <property type="match status" value="1"/>
</dbReference>
<dbReference type="Gene3D" id="1.10.10.60">
    <property type="entry name" value="Homeodomain-like"/>
    <property type="match status" value="1"/>
</dbReference>
<dbReference type="InterPro" id="IPR018060">
    <property type="entry name" value="HTH_AraC"/>
</dbReference>
<accession>A0A6A6SRM8</accession>
<dbReference type="SUPFAM" id="SSF57884">
    <property type="entry name" value="Ada DNA repair protein, N-terminal domain (N-Ada 10)"/>
    <property type="match status" value="1"/>
</dbReference>
<dbReference type="GO" id="GO:0043565">
    <property type="term" value="F:sequence-specific DNA binding"/>
    <property type="evidence" value="ECO:0007669"/>
    <property type="project" value="InterPro"/>
</dbReference>
<dbReference type="Gene3D" id="3.40.10.10">
    <property type="entry name" value="DNA Methylphosphotriester Repair Domain"/>
    <property type="match status" value="1"/>
</dbReference>
<evidence type="ECO:0000256" key="5">
    <source>
        <dbReference type="ARBA" id="ARBA00023163"/>
    </source>
</evidence>
<dbReference type="GO" id="GO:0003700">
    <property type="term" value="F:DNA-binding transcription factor activity"/>
    <property type="evidence" value="ECO:0007669"/>
    <property type="project" value="InterPro"/>
</dbReference>
<dbReference type="GO" id="GO:0032259">
    <property type="term" value="P:methylation"/>
    <property type="evidence" value="ECO:0007669"/>
    <property type="project" value="UniProtKB-KW"/>
</dbReference>
<dbReference type="InterPro" id="IPR035451">
    <property type="entry name" value="Ada-like_dom_sf"/>
</dbReference>
<dbReference type="GO" id="GO:0008168">
    <property type="term" value="F:methyltransferase activity"/>
    <property type="evidence" value="ECO:0007669"/>
    <property type="project" value="UniProtKB-KW"/>
</dbReference>
<keyword evidence="4" id="KW-0010">Activator</keyword>
<keyword evidence="2" id="KW-0808">Transferase</keyword>
<dbReference type="InterPro" id="IPR009057">
    <property type="entry name" value="Homeodomain-like_sf"/>
</dbReference>
<keyword evidence="5" id="KW-0804">Transcription</keyword>
<comment type="cofactor">
    <cofactor evidence="1">
        <name>Zn(2+)</name>
        <dbReference type="ChEBI" id="CHEBI:29105"/>
    </cofactor>
</comment>
<sequence length="293" mass="32532">MSYTTEAARWRALTSRDPLANDKFVYLVKSTNIYCRPTCPARLARRANVGFVETPAQAEAAGYRPCKRCKPHEASNRDPQELAVSKACALIEEAVAKNDVKSVRLQELAKNVGLTPRYFHKIFKDRTGLTPKEYAKAEMRDEPVCCEGPTCEETKQSPTVDPTLDKDGFDFNELMDFEFDPTLSLNDSPTLQTPEQVPAASFGQEIDVNILPCPAWNEPFDPNALGPEFDTTDDKLAFWVDAVSIPSTVGWEPLPSLTPALSTFELDAALILSSEGLPEILPQYYMHSDSAYA</sequence>
<reference evidence="7" key="1">
    <citation type="journal article" date="2020" name="Stud. Mycol.">
        <title>101 Dothideomycetes genomes: a test case for predicting lifestyles and emergence of pathogens.</title>
        <authorList>
            <person name="Haridas S."/>
            <person name="Albert R."/>
            <person name="Binder M."/>
            <person name="Bloem J."/>
            <person name="Labutti K."/>
            <person name="Salamov A."/>
            <person name="Andreopoulos B."/>
            <person name="Baker S."/>
            <person name="Barry K."/>
            <person name="Bills G."/>
            <person name="Bluhm B."/>
            <person name="Cannon C."/>
            <person name="Castanera R."/>
            <person name="Culley D."/>
            <person name="Daum C."/>
            <person name="Ezra D."/>
            <person name="Gonzalez J."/>
            <person name="Henrissat B."/>
            <person name="Kuo A."/>
            <person name="Liang C."/>
            <person name="Lipzen A."/>
            <person name="Lutzoni F."/>
            <person name="Magnuson J."/>
            <person name="Mondo S."/>
            <person name="Nolan M."/>
            <person name="Ohm R."/>
            <person name="Pangilinan J."/>
            <person name="Park H.-J."/>
            <person name="Ramirez L."/>
            <person name="Alfaro M."/>
            <person name="Sun H."/>
            <person name="Tritt A."/>
            <person name="Yoshinaga Y."/>
            <person name="Zwiers L.-H."/>
            <person name="Turgeon B."/>
            <person name="Goodwin S."/>
            <person name="Spatafora J."/>
            <person name="Crous P."/>
            <person name="Grigoriev I."/>
        </authorList>
    </citation>
    <scope>NUCLEOTIDE SEQUENCE</scope>
    <source>
        <strain evidence="7">CBS 122681</strain>
    </source>
</reference>
<proteinExistence type="predicted"/>
<dbReference type="OrthoDB" id="2447880at2759"/>
<name>A0A6A6SRM8_9PLEO</name>
<keyword evidence="2" id="KW-0489">Methyltransferase</keyword>
<dbReference type="Proteomes" id="UP000799324">
    <property type="component" value="Unassembled WGS sequence"/>
</dbReference>
<dbReference type="SUPFAM" id="SSF46689">
    <property type="entry name" value="Homeodomain-like"/>
    <property type="match status" value="1"/>
</dbReference>
<dbReference type="Pfam" id="PF02805">
    <property type="entry name" value="Ada_Zn_binding"/>
    <property type="match status" value="1"/>
</dbReference>
<keyword evidence="3" id="KW-0805">Transcription regulation</keyword>
<dbReference type="GO" id="GO:0008270">
    <property type="term" value="F:zinc ion binding"/>
    <property type="evidence" value="ECO:0007669"/>
    <property type="project" value="InterPro"/>
</dbReference>
<evidence type="ECO:0000256" key="3">
    <source>
        <dbReference type="ARBA" id="ARBA00023015"/>
    </source>
</evidence>
<dbReference type="EMBL" id="MU004463">
    <property type="protein sequence ID" value="KAF2650212.1"/>
    <property type="molecule type" value="Genomic_DNA"/>
</dbReference>
<feature type="domain" description="HTH araC/xylS-type" evidence="6">
    <location>
        <begin position="85"/>
        <end position="134"/>
    </location>
</feature>
<protein>
    <recommendedName>
        <fullName evidence="6">HTH araC/xylS-type domain-containing protein</fullName>
    </recommendedName>
</protein>
<dbReference type="GO" id="GO:0006281">
    <property type="term" value="P:DNA repair"/>
    <property type="evidence" value="ECO:0007669"/>
    <property type="project" value="InterPro"/>
</dbReference>
<evidence type="ECO:0000256" key="2">
    <source>
        <dbReference type="ARBA" id="ARBA00022603"/>
    </source>
</evidence>
<organism evidence="7 8">
    <name type="scientific">Lophiostoma macrostomum CBS 122681</name>
    <dbReference type="NCBI Taxonomy" id="1314788"/>
    <lineage>
        <taxon>Eukaryota</taxon>
        <taxon>Fungi</taxon>
        <taxon>Dikarya</taxon>
        <taxon>Ascomycota</taxon>
        <taxon>Pezizomycotina</taxon>
        <taxon>Dothideomycetes</taxon>
        <taxon>Pleosporomycetidae</taxon>
        <taxon>Pleosporales</taxon>
        <taxon>Lophiostomataceae</taxon>
        <taxon>Lophiostoma</taxon>
    </lineage>
</organism>
<evidence type="ECO:0000259" key="6">
    <source>
        <dbReference type="PROSITE" id="PS01124"/>
    </source>
</evidence>
<keyword evidence="8" id="KW-1185">Reference proteome</keyword>
<evidence type="ECO:0000256" key="1">
    <source>
        <dbReference type="ARBA" id="ARBA00001947"/>
    </source>
</evidence>
<evidence type="ECO:0000256" key="4">
    <source>
        <dbReference type="ARBA" id="ARBA00023159"/>
    </source>
</evidence>
<dbReference type="InterPro" id="IPR004026">
    <property type="entry name" value="Ada_DNA_repair_Zn-bd"/>
</dbReference>